<sequence length="113" mass="12505">MDATEGPTKHTKLQIAVTPDMLTLQQPSKPSPILDSLAFTSDSEVKDVWFTYASPKCIDGDAEIHLQPVEEKTHARTGRCLEEAVIQWETLGEMGSTPKLEQPVLEGLRSVEE</sequence>
<proteinExistence type="predicted"/>
<dbReference type="Proteomes" id="UP000796761">
    <property type="component" value="Unassembled WGS sequence"/>
</dbReference>
<dbReference type="EMBL" id="SWJQ01002274">
    <property type="protein sequence ID" value="TRZ06681.1"/>
    <property type="molecule type" value="Genomic_DNA"/>
</dbReference>
<gene>
    <name evidence="1" type="ORF">HGM15179_020424</name>
</gene>
<protein>
    <submittedName>
        <fullName evidence="1">Uncharacterized protein</fullName>
    </submittedName>
</protein>
<accession>A0A8K1FYF7</accession>
<reference evidence="1" key="1">
    <citation type="submission" date="2019-04" db="EMBL/GenBank/DDBJ databases">
        <title>Genome assembly of Zosterops borbonicus 15179.</title>
        <authorList>
            <person name="Leroy T."/>
            <person name="Anselmetti Y."/>
            <person name="Tilak M.-K."/>
            <person name="Nabholz B."/>
        </authorList>
    </citation>
    <scope>NUCLEOTIDE SEQUENCE</scope>
    <source>
        <strain evidence="1">HGM_15179</strain>
        <tissue evidence="1">Muscle</tissue>
    </source>
</reference>
<keyword evidence="2" id="KW-1185">Reference proteome</keyword>
<dbReference type="AlphaFoldDB" id="A0A8K1FYF7"/>
<organism evidence="1 2">
    <name type="scientific">Zosterops borbonicus</name>
    <dbReference type="NCBI Taxonomy" id="364589"/>
    <lineage>
        <taxon>Eukaryota</taxon>
        <taxon>Metazoa</taxon>
        <taxon>Chordata</taxon>
        <taxon>Craniata</taxon>
        <taxon>Vertebrata</taxon>
        <taxon>Euteleostomi</taxon>
        <taxon>Archelosauria</taxon>
        <taxon>Archosauria</taxon>
        <taxon>Dinosauria</taxon>
        <taxon>Saurischia</taxon>
        <taxon>Theropoda</taxon>
        <taxon>Coelurosauria</taxon>
        <taxon>Aves</taxon>
        <taxon>Neognathae</taxon>
        <taxon>Neoaves</taxon>
        <taxon>Telluraves</taxon>
        <taxon>Australaves</taxon>
        <taxon>Passeriformes</taxon>
        <taxon>Sylvioidea</taxon>
        <taxon>Zosteropidae</taxon>
        <taxon>Zosterops</taxon>
    </lineage>
</organism>
<evidence type="ECO:0000313" key="2">
    <source>
        <dbReference type="Proteomes" id="UP000796761"/>
    </source>
</evidence>
<name>A0A8K1FYF7_9PASS</name>
<comment type="caution">
    <text evidence="1">The sequence shown here is derived from an EMBL/GenBank/DDBJ whole genome shotgun (WGS) entry which is preliminary data.</text>
</comment>
<evidence type="ECO:0000313" key="1">
    <source>
        <dbReference type="EMBL" id="TRZ06681.1"/>
    </source>
</evidence>
<dbReference type="OrthoDB" id="9397495at2759"/>